<evidence type="ECO:0000313" key="3">
    <source>
        <dbReference type="EMBL" id="AAK79493.1"/>
    </source>
</evidence>
<dbReference type="InterPro" id="IPR007921">
    <property type="entry name" value="CHAP_dom"/>
</dbReference>
<name>Q97IW4_CLOAB</name>
<dbReference type="PANTHER" id="PTHR30094:SF0">
    <property type="entry name" value="BIFUNCTIONAL GLUTATHIONYLSPERMIDINE SYNTHETASE_AMIDASE-RELATED"/>
    <property type="match status" value="1"/>
</dbReference>
<reference evidence="3 4" key="1">
    <citation type="journal article" date="2001" name="J. Bacteriol.">
        <title>Genome sequence and comparative analysis of the solvent-producing bacterium Clostridium acetobutylicum.</title>
        <authorList>
            <person name="Nolling J."/>
            <person name="Breton G."/>
            <person name="Omelchenko M.V."/>
            <person name="Makarova K.S."/>
            <person name="Zeng Q."/>
            <person name="Gibson R."/>
            <person name="Lee H.M."/>
            <person name="Dubois J."/>
            <person name="Qiu D."/>
            <person name="Hitti J."/>
            <person name="Wolf Y.I."/>
            <person name="Tatusov R.L."/>
            <person name="Sabathe F."/>
            <person name="Doucette-Stamm L."/>
            <person name="Soucaille P."/>
            <person name="Daly M.J."/>
            <person name="Bennett G.N."/>
            <person name="Koonin E.V."/>
            <person name="Smith D.R."/>
        </authorList>
    </citation>
    <scope>NUCLEOTIDE SEQUENCE [LARGE SCALE GENOMIC DNA]</scope>
    <source>
        <strain evidence="4">ATCC 824 / DSM 792 / JCM 1419 / LMG 5710 / VKM B-1787</strain>
    </source>
</reference>
<dbReference type="STRING" id="272562.CA_C1526"/>
<evidence type="ECO:0000259" key="2">
    <source>
        <dbReference type="PROSITE" id="PS50911"/>
    </source>
</evidence>
<organism evidence="3 4">
    <name type="scientific">Clostridium acetobutylicum (strain ATCC 824 / DSM 792 / JCM 1419 / IAM 19013 / LMG 5710 / NBRC 13948 / NRRL B-527 / VKM B-1787 / 2291 / W)</name>
    <dbReference type="NCBI Taxonomy" id="272562"/>
    <lineage>
        <taxon>Bacteria</taxon>
        <taxon>Bacillati</taxon>
        <taxon>Bacillota</taxon>
        <taxon>Clostridia</taxon>
        <taxon>Eubacteriales</taxon>
        <taxon>Clostridiaceae</taxon>
        <taxon>Clostridium</taxon>
    </lineage>
</organism>
<accession>Q97IW4</accession>
<evidence type="ECO:0000313" key="4">
    <source>
        <dbReference type="Proteomes" id="UP000000814"/>
    </source>
</evidence>
<dbReference type="PANTHER" id="PTHR30094">
    <property type="entry name" value="BIFUNCTIONAL GLUTATHIONYLSPERMIDINE SYNTHETASE/AMIDASE-RELATED"/>
    <property type="match status" value="1"/>
</dbReference>
<feature type="transmembrane region" description="Helical" evidence="1">
    <location>
        <begin position="7"/>
        <end position="25"/>
    </location>
</feature>
<gene>
    <name evidence="3" type="ordered locus">CA_C1526</name>
</gene>
<keyword evidence="1" id="KW-0472">Membrane</keyword>
<keyword evidence="1" id="KW-0812">Transmembrane</keyword>
<dbReference type="GeneID" id="44998024"/>
<dbReference type="PATRIC" id="fig|272562.8.peg.1728"/>
<dbReference type="Pfam" id="PF05257">
    <property type="entry name" value="CHAP"/>
    <property type="match status" value="1"/>
</dbReference>
<protein>
    <submittedName>
        <fullName evidence="3">Amidase, related to GSP of E.coli</fullName>
    </submittedName>
</protein>
<keyword evidence="4" id="KW-1185">Reference proteome</keyword>
<dbReference type="SUPFAM" id="SSF54001">
    <property type="entry name" value="Cysteine proteinases"/>
    <property type="match status" value="1"/>
</dbReference>
<dbReference type="InterPro" id="IPR038765">
    <property type="entry name" value="Papain-like_cys_pep_sf"/>
</dbReference>
<dbReference type="Proteomes" id="UP000000814">
    <property type="component" value="Chromosome"/>
</dbReference>
<dbReference type="KEGG" id="cac:CA_C1526"/>
<dbReference type="PROSITE" id="PS50911">
    <property type="entry name" value="CHAP"/>
    <property type="match status" value="1"/>
</dbReference>
<dbReference type="InterPro" id="IPR051705">
    <property type="entry name" value="Gsp_Synthetase/Amidase"/>
</dbReference>
<evidence type="ECO:0000256" key="1">
    <source>
        <dbReference type="SAM" id="Phobius"/>
    </source>
</evidence>
<dbReference type="EMBL" id="AE001437">
    <property type="protein sequence ID" value="AAK79493.1"/>
    <property type="molecule type" value="Genomic_DNA"/>
</dbReference>
<dbReference type="eggNOG" id="COG3942">
    <property type="taxonomic scope" value="Bacteria"/>
</dbReference>
<sequence length="198" mass="22920">MKKTLKILAGFVAVVIIIALGIFTSRKLYQNHVDKINHIGKVMDSYKGVKVYYNGKKYAESHGKNYSKDGYYYGYKWQCVEYIKRFYYEAKGHSMPNGFGNAKDFFDPKVGQGKLNKDRGLFQYKNGENEKPKADDILVFTDTKYGHVVIVTKVTDDTVEVIQQNMGNKTRDQFKLEYENGKYFVCGKRKPKGWLRKG</sequence>
<dbReference type="AlphaFoldDB" id="Q97IW4"/>
<dbReference type="GO" id="GO:0016874">
    <property type="term" value="F:ligase activity"/>
    <property type="evidence" value="ECO:0007669"/>
    <property type="project" value="TreeGrafter"/>
</dbReference>
<dbReference type="PIR" id="B97088">
    <property type="entry name" value="B97088"/>
</dbReference>
<proteinExistence type="predicted"/>
<dbReference type="HOGENOM" id="CLU_105421_0_0_9"/>
<dbReference type="Gene3D" id="3.90.1720.10">
    <property type="entry name" value="endopeptidase domain like (from Nostoc punctiforme)"/>
    <property type="match status" value="1"/>
</dbReference>
<feature type="domain" description="Peptidase C51" evidence="2">
    <location>
        <begin position="54"/>
        <end position="186"/>
    </location>
</feature>
<dbReference type="OrthoDB" id="9765517at2"/>
<keyword evidence="1" id="KW-1133">Transmembrane helix</keyword>
<dbReference type="DNASU" id="1117709"/>
<dbReference type="RefSeq" id="WP_010964834.1">
    <property type="nucleotide sequence ID" value="NC_003030.1"/>
</dbReference>